<comment type="similarity">
    <text evidence="2">Belongs to the acyltransferase 3 family.</text>
</comment>
<feature type="domain" description="Acyltransferase 3" evidence="4">
    <location>
        <begin position="10"/>
        <end position="327"/>
    </location>
</feature>
<dbReference type="AlphaFoldDB" id="A0A559K974"/>
<feature type="transmembrane region" description="Helical" evidence="3">
    <location>
        <begin position="135"/>
        <end position="155"/>
    </location>
</feature>
<feature type="transmembrane region" description="Helical" evidence="3">
    <location>
        <begin position="215"/>
        <end position="233"/>
    </location>
</feature>
<dbReference type="GO" id="GO:0016020">
    <property type="term" value="C:membrane"/>
    <property type="evidence" value="ECO:0007669"/>
    <property type="project" value="TreeGrafter"/>
</dbReference>
<dbReference type="InterPro" id="IPR002656">
    <property type="entry name" value="Acyl_transf_3_dom"/>
</dbReference>
<keyword evidence="3" id="KW-0812">Transmembrane</keyword>
<evidence type="ECO:0000313" key="6">
    <source>
        <dbReference type="Proteomes" id="UP000317036"/>
    </source>
</evidence>
<evidence type="ECO:0000256" key="1">
    <source>
        <dbReference type="ARBA" id="ARBA00004370"/>
    </source>
</evidence>
<feature type="transmembrane region" description="Helical" evidence="3">
    <location>
        <begin position="86"/>
        <end position="104"/>
    </location>
</feature>
<keyword evidence="3" id="KW-0472">Membrane</keyword>
<dbReference type="EMBL" id="VNJI01000021">
    <property type="protein sequence ID" value="TVY08685.1"/>
    <property type="molecule type" value="Genomic_DNA"/>
</dbReference>
<feature type="transmembrane region" description="Helical" evidence="3">
    <location>
        <begin position="7"/>
        <end position="27"/>
    </location>
</feature>
<feature type="transmembrane region" description="Helical" evidence="3">
    <location>
        <begin position="245"/>
        <end position="261"/>
    </location>
</feature>
<name>A0A559K974_9BACL</name>
<dbReference type="Pfam" id="PF01757">
    <property type="entry name" value="Acyl_transf_3"/>
    <property type="match status" value="1"/>
</dbReference>
<keyword evidence="3" id="KW-1133">Transmembrane helix</keyword>
<dbReference type="PANTHER" id="PTHR23028">
    <property type="entry name" value="ACETYLTRANSFERASE"/>
    <property type="match status" value="1"/>
</dbReference>
<protein>
    <submittedName>
        <fullName evidence="5">Acyltransferase</fullName>
    </submittedName>
</protein>
<evidence type="ECO:0000256" key="3">
    <source>
        <dbReference type="SAM" id="Phobius"/>
    </source>
</evidence>
<keyword evidence="5" id="KW-0012">Acyltransferase</keyword>
<evidence type="ECO:0000259" key="4">
    <source>
        <dbReference type="Pfam" id="PF01757"/>
    </source>
</evidence>
<feature type="transmembrane region" description="Helical" evidence="3">
    <location>
        <begin position="187"/>
        <end position="208"/>
    </location>
</feature>
<dbReference type="GO" id="GO:0016747">
    <property type="term" value="F:acyltransferase activity, transferring groups other than amino-acyl groups"/>
    <property type="evidence" value="ECO:0007669"/>
    <property type="project" value="InterPro"/>
</dbReference>
<keyword evidence="5" id="KW-0808">Transferase</keyword>
<comment type="subcellular location">
    <subcellularLocation>
        <location evidence="1">Membrane</location>
    </subcellularLocation>
</comment>
<dbReference type="InterPro" id="IPR050879">
    <property type="entry name" value="Acyltransferase_3"/>
</dbReference>
<comment type="caution">
    <text evidence="5">The sequence shown here is derived from an EMBL/GenBank/DDBJ whole genome shotgun (WGS) entry which is preliminary data.</text>
</comment>
<gene>
    <name evidence="5" type="ORF">FPZ49_17850</name>
</gene>
<reference evidence="5 6" key="1">
    <citation type="submission" date="2019-07" db="EMBL/GenBank/DDBJ databases">
        <authorList>
            <person name="Kim J."/>
        </authorList>
    </citation>
    <scope>NUCLEOTIDE SEQUENCE [LARGE SCALE GENOMIC DNA]</scope>
    <source>
        <strain evidence="5 6">JC52</strain>
    </source>
</reference>
<proteinExistence type="inferred from homology"/>
<keyword evidence="6" id="KW-1185">Reference proteome</keyword>
<evidence type="ECO:0000256" key="2">
    <source>
        <dbReference type="ARBA" id="ARBA00007400"/>
    </source>
</evidence>
<dbReference type="PANTHER" id="PTHR23028:SF131">
    <property type="entry name" value="BLR2367 PROTEIN"/>
    <property type="match status" value="1"/>
</dbReference>
<accession>A0A559K974</accession>
<evidence type="ECO:0000313" key="5">
    <source>
        <dbReference type="EMBL" id="TVY08685.1"/>
    </source>
</evidence>
<feature type="transmembrane region" description="Helical" evidence="3">
    <location>
        <begin position="306"/>
        <end position="330"/>
    </location>
</feature>
<dbReference type="RefSeq" id="WP_144849402.1">
    <property type="nucleotide sequence ID" value="NZ_VNJI01000021.1"/>
</dbReference>
<feature type="transmembrane region" description="Helical" evidence="3">
    <location>
        <begin position="162"/>
        <end position="181"/>
    </location>
</feature>
<dbReference type="Proteomes" id="UP000317036">
    <property type="component" value="Unassembled WGS sequence"/>
</dbReference>
<feature type="transmembrane region" description="Helical" evidence="3">
    <location>
        <begin position="47"/>
        <end position="65"/>
    </location>
</feature>
<feature type="transmembrane region" description="Helical" evidence="3">
    <location>
        <begin position="273"/>
        <end position="294"/>
    </location>
</feature>
<dbReference type="OrthoDB" id="290051at2"/>
<organism evidence="5 6">
    <name type="scientific">Paenibacillus cremeus</name>
    <dbReference type="NCBI Taxonomy" id="2163881"/>
    <lineage>
        <taxon>Bacteria</taxon>
        <taxon>Bacillati</taxon>
        <taxon>Bacillota</taxon>
        <taxon>Bacilli</taxon>
        <taxon>Bacillales</taxon>
        <taxon>Paenibacillaceae</taxon>
        <taxon>Paenibacillus</taxon>
    </lineage>
</organism>
<sequence length="358" mass="40416">MNPKLNFAPIQAARGVAVLLVMLFHTSQMGDKYFHYNFLGVSEMGKSGAYTFFFVLTGYLMYTLYHERFGRPEAAGPFLLKRFMRIYPLYWLLMAVMVPVYFVFPSFGVGYERRFSVITESLLLWPQANAPVLPVAWSLSYVVFFYLAFALFFLLREGAAAAIFSSWFTIIVLHACGLIALKDNVLIQFLFSEVHLEFFAGMFVAYWAQRKRIPGGSLVWILAGALVYPMLWITRMTETNLHVDLLHTIGSVLILIGITNWRNAGSRILKSLVACGNASYSILLTSLAMLSITMKLARAIHLPNGLGAAGTIILCYLISVALSLAFYRVVEKPLLAWLKQVLKSREQQRSAWAEAVKR</sequence>
<dbReference type="GO" id="GO:0000271">
    <property type="term" value="P:polysaccharide biosynthetic process"/>
    <property type="evidence" value="ECO:0007669"/>
    <property type="project" value="TreeGrafter"/>
</dbReference>